<dbReference type="InterPro" id="IPR000209">
    <property type="entry name" value="Peptidase_S8/S53_dom"/>
</dbReference>
<dbReference type="CDD" id="cd07478">
    <property type="entry name" value="Peptidases_S8_CspA-like"/>
    <property type="match status" value="1"/>
</dbReference>
<dbReference type="PROSITE" id="PS00138">
    <property type="entry name" value="SUBTILASE_SER"/>
    <property type="match status" value="1"/>
</dbReference>
<evidence type="ECO:0000313" key="9">
    <source>
        <dbReference type="EMBL" id="MCB7388055.1"/>
    </source>
</evidence>
<dbReference type="PROSITE" id="PS51892">
    <property type="entry name" value="SUBTILASE"/>
    <property type="match status" value="1"/>
</dbReference>
<dbReference type="SUPFAM" id="SSF52743">
    <property type="entry name" value="Subtilisin-like"/>
    <property type="match status" value="1"/>
</dbReference>
<feature type="domain" description="Peptidase S8/S53" evidence="7">
    <location>
        <begin position="448"/>
        <end position="571"/>
    </location>
</feature>
<dbReference type="InterPro" id="IPR023828">
    <property type="entry name" value="Peptidase_S8_Ser-AS"/>
</dbReference>
<dbReference type="Gene3D" id="3.30.70.2980">
    <property type="match status" value="1"/>
</dbReference>
<dbReference type="InterPro" id="IPR034045">
    <property type="entry name" value="Pep_S8_CspA-like"/>
</dbReference>
<keyword evidence="3 5" id="KW-0378">Hydrolase</keyword>
<organism evidence="9 10">
    <name type="scientific">Bariatricus massiliensis</name>
    <dbReference type="NCBI Taxonomy" id="1745713"/>
    <lineage>
        <taxon>Bacteria</taxon>
        <taxon>Bacillati</taxon>
        <taxon>Bacillota</taxon>
        <taxon>Clostridia</taxon>
        <taxon>Lachnospirales</taxon>
        <taxon>Lachnospiraceae</taxon>
        <taxon>Bariatricus</taxon>
    </lineage>
</organism>
<keyword evidence="2 5" id="KW-0645">Protease</keyword>
<dbReference type="Pfam" id="PF00082">
    <property type="entry name" value="Peptidase_S8"/>
    <property type="match status" value="2"/>
</dbReference>
<dbReference type="PANTHER" id="PTHR43806:SF11">
    <property type="entry name" value="CEREVISIN-RELATED"/>
    <property type="match status" value="1"/>
</dbReference>
<name>A0ABS8DHZ8_9FIRM</name>
<comment type="similarity">
    <text evidence="1 5 6">Belongs to the peptidase S8 family.</text>
</comment>
<dbReference type="PRINTS" id="PR00723">
    <property type="entry name" value="SUBTILISIN"/>
</dbReference>
<dbReference type="Pfam" id="PF18425">
    <property type="entry name" value="CspB_prodomain"/>
    <property type="match status" value="1"/>
</dbReference>
<dbReference type="PROSITE" id="PS00136">
    <property type="entry name" value="SUBTILASE_ASP"/>
    <property type="match status" value="1"/>
</dbReference>
<feature type="active site" description="Charge relay system" evidence="5">
    <location>
        <position position="202"/>
    </location>
</feature>
<gene>
    <name evidence="9" type="ORF">LIZ65_12235</name>
</gene>
<dbReference type="InterPro" id="IPR041365">
    <property type="entry name" value="CspB_prodomain"/>
</dbReference>
<protein>
    <submittedName>
        <fullName evidence="9">S8 family serine peptidase</fullName>
    </submittedName>
</protein>
<evidence type="ECO:0000313" key="10">
    <source>
        <dbReference type="Proteomes" id="UP001299546"/>
    </source>
</evidence>
<evidence type="ECO:0000259" key="8">
    <source>
        <dbReference type="Pfam" id="PF18425"/>
    </source>
</evidence>
<dbReference type="InterPro" id="IPR022398">
    <property type="entry name" value="Peptidase_S8_His-AS"/>
</dbReference>
<dbReference type="PANTHER" id="PTHR43806">
    <property type="entry name" value="PEPTIDASE S8"/>
    <property type="match status" value="1"/>
</dbReference>
<proteinExistence type="inferred from homology"/>
<keyword evidence="4 5" id="KW-0720">Serine protease</keyword>
<dbReference type="InterPro" id="IPR036852">
    <property type="entry name" value="Peptidase_S8/S53_dom_sf"/>
</dbReference>
<dbReference type="PROSITE" id="PS00137">
    <property type="entry name" value="SUBTILASE_HIS"/>
    <property type="match status" value="1"/>
</dbReference>
<dbReference type="InterPro" id="IPR050131">
    <property type="entry name" value="Peptidase_S8_subtilisin-like"/>
</dbReference>
<keyword evidence="10" id="KW-1185">Reference proteome</keyword>
<accession>A0ABS8DHZ8</accession>
<feature type="domain" description="Csp protease B prodomain" evidence="8">
    <location>
        <begin position="4"/>
        <end position="91"/>
    </location>
</feature>
<reference evidence="9 10" key="1">
    <citation type="submission" date="2021-10" db="EMBL/GenBank/DDBJ databases">
        <title>Collection of gut derived symbiotic bacterial strains cultured from healthy donors.</title>
        <authorList>
            <person name="Lin H."/>
            <person name="Littmann E."/>
            <person name="Kohout C."/>
            <person name="Pamer E.G."/>
        </authorList>
    </citation>
    <scope>NUCLEOTIDE SEQUENCE [LARGE SCALE GENOMIC DNA]</scope>
    <source>
        <strain evidence="9 10">DFI.1.165</strain>
    </source>
</reference>
<dbReference type="Gene3D" id="2.60.120.1290">
    <property type="match status" value="1"/>
</dbReference>
<dbReference type="InterPro" id="IPR023827">
    <property type="entry name" value="Peptidase_S8_Asp-AS"/>
</dbReference>
<evidence type="ECO:0000256" key="2">
    <source>
        <dbReference type="ARBA" id="ARBA00022670"/>
    </source>
</evidence>
<dbReference type="PIRSF" id="PIRSF037894">
    <property type="entry name" value="Subtilisin_rel_CspABC"/>
    <property type="match status" value="1"/>
</dbReference>
<sequence>MTNQNVENLLNLALDASEEEREKSLNLDVGFNPIERDWEVIVKYSGSLDPVREFALQVVELRNEYAVLTVRESDIERLSRTPQIEYIEKPKRLFFQTENGRRVSCINEVQSSRLSLASNVLFGEGILVAVIDSGIDYANEDFRNEDGSTRIHRLWDQTVPGNPPQGYFLGSEYTREQINEALGAGSEAERRRILPSVDTSGHGTAVAGIAAGNGRGSGSQSRGVASQSELLIVKLGRPREEGFPRTTELMQALNYAVEEALKAGRPLAVNLSIGNTYGSHDGSSLLERFIDDLSNFWKSVICIGSGNEAAGAGHTAGILRENEEARIQLAIQANQATVNVQIWKSYVDDMEISLVSPSGARVGPLSPVLGPQRFRIGGTEILLYYGKPSPYSTAQEIYLDFLPVESYITSGIWEIVLTPVRIVRGDYYLWLPSENVLNVGTGFLYPSENTTLTIPSTASRVVTVGAYNSLTFSYADFSGRGFTREENRVKPDIVAPGVNVTTTAVGGGTVTVTGTSFAAPFAAGASALLMEWGIVKGNDPFLYGEKVKAYLRRGARPLPAFTEYPNPVVGYGALCLRDSLPV</sequence>
<feature type="domain" description="Peptidase S8/S53" evidence="7">
    <location>
        <begin position="123"/>
        <end position="309"/>
    </location>
</feature>
<comment type="caution">
    <text evidence="9">The sequence shown here is derived from an EMBL/GenBank/DDBJ whole genome shotgun (WGS) entry which is preliminary data.</text>
</comment>
<dbReference type="RefSeq" id="WP_066730996.1">
    <property type="nucleotide sequence ID" value="NZ_JAJCIQ010000004.1"/>
</dbReference>
<feature type="active site" description="Charge relay system" evidence="5">
    <location>
        <position position="516"/>
    </location>
</feature>
<evidence type="ECO:0000256" key="4">
    <source>
        <dbReference type="ARBA" id="ARBA00022825"/>
    </source>
</evidence>
<evidence type="ECO:0000256" key="3">
    <source>
        <dbReference type="ARBA" id="ARBA00022801"/>
    </source>
</evidence>
<feature type="active site" description="Charge relay system" evidence="5">
    <location>
        <position position="132"/>
    </location>
</feature>
<evidence type="ECO:0000256" key="1">
    <source>
        <dbReference type="ARBA" id="ARBA00011073"/>
    </source>
</evidence>
<dbReference type="InterPro" id="IPR015500">
    <property type="entry name" value="Peptidase_S8_subtilisin-rel"/>
</dbReference>
<dbReference type="Proteomes" id="UP001299546">
    <property type="component" value="Unassembled WGS sequence"/>
</dbReference>
<evidence type="ECO:0000256" key="5">
    <source>
        <dbReference type="PROSITE-ProRule" id="PRU01240"/>
    </source>
</evidence>
<dbReference type="InterPro" id="IPR017310">
    <property type="entry name" value="Pept_S8A_subtilisin_clostridia"/>
</dbReference>
<evidence type="ECO:0000259" key="7">
    <source>
        <dbReference type="Pfam" id="PF00082"/>
    </source>
</evidence>
<evidence type="ECO:0000256" key="6">
    <source>
        <dbReference type="RuleBase" id="RU003355"/>
    </source>
</evidence>
<dbReference type="Gene3D" id="3.40.50.200">
    <property type="entry name" value="Peptidase S8/S53 domain"/>
    <property type="match status" value="1"/>
</dbReference>
<dbReference type="EMBL" id="JAJCIS010000008">
    <property type="protein sequence ID" value="MCB7388055.1"/>
    <property type="molecule type" value="Genomic_DNA"/>
</dbReference>